<proteinExistence type="predicted"/>
<dbReference type="AlphaFoldDB" id="A0A0N4Y7Q9"/>
<evidence type="ECO:0000259" key="2">
    <source>
        <dbReference type="Pfam" id="PF00085"/>
    </source>
</evidence>
<evidence type="ECO:0000256" key="1">
    <source>
        <dbReference type="SAM" id="SignalP"/>
    </source>
</evidence>
<dbReference type="SUPFAM" id="SSF52833">
    <property type="entry name" value="Thioredoxin-like"/>
    <property type="match status" value="1"/>
</dbReference>
<dbReference type="Pfam" id="PF00085">
    <property type="entry name" value="Thioredoxin"/>
    <property type="match status" value="1"/>
</dbReference>
<dbReference type="WBParaSite" id="NBR_0001220901-mRNA-1">
    <property type="protein sequence ID" value="NBR_0001220901-mRNA-1"/>
    <property type="gene ID" value="NBR_0001220901"/>
</dbReference>
<accession>A0A0N4Y7Q9</accession>
<dbReference type="PANTHER" id="PTHR22699">
    <property type="entry name" value="THIOREDOXIN DOMAIN-CONTAINING PROTEIN 16"/>
    <property type="match status" value="1"/>
</dbReference>
<evidence type="ECO:0000313" key="4">
    <source>
        <dbReference type="Proteomes" id="UP000271162"/>
    </source>
</evidence>
<reference evidence="3 4" key="2">
    <citation type="submission" date="2018-11" db="EMBL/GenBank/DDBJ databases">
        <authorList>
            <consortium name="Pathogen Informatics"/>
        </authorList>
    </citation>
    <scope>NUCLEOTIDE SEQUENCE [LARGE SCALE GENOMIC DNA]</scope>
</reference>
<keyword evidence="1" id="KW-0732">Signal</keyword>
<dbReference type="EMBL" id="UYSL01020696">
    <property type="protein sequence ID" value="VDL75799.1"/>
    <property type="molecule type" value="Genomic_DNA"/>
</dbReference>
<feature type="domain" description="Thioredoxin" evidence="2">
    <location>
        <begin position="175"/>
        <end position="227"/>
    </location>
</feature>
<feature type="chain" id="PRO_5043125430" evidence="1">
    <location>
        <begin position="18"/>
        <end position="505"/>
    </location>
</feature>
<reference evidence="5" key="1">
    <citation type="submission" date="2017-02" db="UniProtKB">
        <authorList>
            <consortium name="WormBaseParasite"/>
        </authorList>
    </citation>
    <scope>IDENTIFICATION</scope>
</reference>
<protein>
    <submittedName>
        <fullName evidence="5">Thioredoxin domain-containing protein</fullName>
    </submittedName>
</protein>
<evidence type="ECO:0000313" key="5">
    <source>
        <dbReference type="WBParaSite" id="NBR_0001220901-mRNA-1"/>
    </source>
</evidence>
<dbReference type="CDD" id="cd02947">
    <property type="entry name" value="TRX_family"/>
    <property type="match status" value="1"/>
</dbReference>
<gene>
    <name evidence="3" type="ORF">NBR_LOCUS12210</name>
</gene>
<dbReference type="Pfam" id="PF13848">
    <property type="entry name" value="Thioredoxin_6"/>
    <property type="match status" value="1"/>
</dbReference>
<dbReference type="InterPro" id="IPR036249">
    <property type="entry name" value="Thioredoxin-like_sf"/>
</dbReference>
<sequence>MQFLLTPCFLLLTSITAQRINIEVSVQHKDDAILKAVHDVASAISRDNRYAVPEVIERVCEKTANEDCSSNAISITSLGVSFNGSVDNGTKITQQIERLFTGFVERFYTKRVEKKDDVSWWDQRFPGPHAKHLEMIEKFISESADHSSFILFYRPEGYENYAPFYTCSDLFESQAVRGLLVDCSEKEDLCAHYAISSVPTLMAYHDGKPYKQHTHAIDAEQISDWIKTSETQRTKEKMPYVFRLVQPVITKLTEDAVPYYREGIVPGFESARSSVIIFFAATRKSATYKNYKRFARERHGDYHLTELINQGIQKWAHQPAFVAMKPQETISKANTHYENISYESMADFIEENQYPSLHHLNDMQAVATVLSLDRPLALFFDTTKMKDVKQFATLASDYSARSTLAVFAVNQGLSMPGLFLADHFKIDTATPFYVFFDLKNNCLSTKPIADENEMEIRHWIKNAHDNCRSGRKASVVLSFAIHLRVLLSTIGRHGQIAFAKRMGTA</sequence>
<dbReference type="Gene3D" id="3.40.30.10">
    <property type="entry name" value="Glutaredoxin"/>
    <property type="match status" value="1"/>
</dbReference>
<dbReference type="PANTHER" id="PTHR22699:SF3">
    <property type="entry name" value="DUF4105 DOMAIN-CONTAINING PROTEIN"/>
    <property type="match status" value="1"/>
</dbReference>
<dbReference type="InterPro" id="IPR040090">
    <property type="entry name" value="TXNDC16"/>
</dbReference>
<feature type="signal peptide" evidence="1">
    <location>
        <begin position="1"/>
        <end position="17"/>
    </location>
</feature>
<organism evidence="5">
    <name type="scientific">Nippostrongylus brasiliensis</name>
    <name type="common">Rat hookworm</name>
    <dbReference type="NCBI Taxonomy" id="27835"/>
    <lineage>
        <taxon>Eukaryota</taxon>
        <taxon>Metazoa</taxon>
        <taxon>Ecdysozoa</taxon>
        <taxon>Nematoda</taxon>
        <taxon>Chromadorea</taxon>
        <taxon>Rhabditida</taxon>
        <taxon>Rhabditina</taxon>
        <taxon>Rhabditomorpha</taxon>
        <taxon>Strongyloidea</taxon>
        <taxon>Heligmosomidae</taxon>
        <taxon>Nippostrongylus</taxon>
    </lineage>
</organism>
<dbReference type="InterPro" id="IPR013766">
    <property type="entry name" value="Thioredoxin_domain"/>
</dbReference>
<evidence type="ECO:0000313" key="3">
    <source>
        <dbReference type="EMBL" id="VDL75799.1"/>
    </source>
</evidence>
<dbReference type="OMA" id="NRFWTSN"/>
<name>A0A0N4Y7Q9_NIPBR</name>
<dbReference type="Proteomes" id="UP000271162">
    <property type="component" value="Unassembled WGS sequence"/>
</dbReference>
<keyword evidence="4" id="KW-1185">Reference proteome</keyword>